<evidence type="ECO:0000313" key="3">
    <source>
        <dbReference type="Proteomes" id="UP001341281"/>
    </source>
</evidence>
<protein>
    <recommendedName>
        <fullName evidence="1">F-box domain-containing protein</fullName>
    </recommendedName>
</protein>
<dbReference type="InterPro" id="IPR056594">
    <property type="entry name" value="AT5G49610-like_b-prop"/>
</dbReference>
<feature type="non-terminal residue" evidence="2">
    <location>
        <position position="1"/>
    </location>
</feature>
<dbReference type="PANTHER" id="PTHR32133">
    <property type="entry name" value="OS07G0120400 PROTEIN"/>
    <property type="match status" value="1"/>
</dbReference>
<evidence type="ECO:0000259" key="1">
    <source>
        <dbReference type="SMART" id="SM00256"/>
    </source>
</evidence>
<keyword evidence="3" id="KW-1185">Reference proteome</keyword>
<sequence>MSSMGEGLGSKRPSPASPIHDDDLLAEILLRLPLPSSLPRASLVCTRWRRLVTDPYFLRRFRARNWRPLGFFLHGHGTEQGRENLSFAVISESEAPKLLSVRHEESGGGDGYDAWEFCGCRHGRALLLSRDRPHIWYGVRRVLVWNPVTGEHHFVDVPPHLSDPDQSRFHVQAALTCASGDDKGPFQVALAWADSGNAHACVYSSAAGEWGDVVVSAPLPSQSSPSVGYWNVLVGNSLYWMLFHRKVCVLEFDLGSQNLAMIEVPRDAYADHRGLYMSTLAKGGGLSLISMTADLRAQDARSDGVAGWMLGATIDLAQLLLLGPERGYGWYKPLLGIAGDDNMMFVPTCSGVFMVHLKSMQFEKIFETNPLSLSGTIHPYAHSYFP</sequence>
<reference evidence="2 3" key="1">
    <citation type="submission" date="2024-02" db="EMBL/GenBank/DDBJ databases">
        <title>High-quality chromosome-scale genome assembly of Pensacola bahiagrass (Paspalum notatum Flugge var. saurae).</title>
        <authorList>
            <person name="Vega J.M."/>
            <person name="Podio M."/>
            <person name="Orjuela J."/>
            <person name="Siena L.A."/>
            <person name="Pessino S.C."/>
            <person name="Combes M.C."/>
            <person name="Mariac C."/>
            <person name="Albertini E."/>
            <person name="Pupilli F."/>
            <person name="Ortiz J.P.A."/>
            <person name="Leblanc O."/>
        </authorList>
    </citation>
    <scope>NUCLEOTIDE SEQUENCE [LARGE SCALE GENOMIC DNA]</scope>
    <source>
        <strain evidence="2">R1</strain>
        <tissue evidence="2">Leaf</tissue>
    </source>
</reference>
<proteinExistence type="predicted"/>
<name>A0AAQ3SIH8_PASNO</name>
<evidence type="ECO:0000313" key="2">
    <source>
        <dbReference type="EMBL" id="WVZ54631.1"/>
    </source>
</evidence>
<dbReference type="Pfam" id="PF23635">
    <property type="entry name" value="Beta-prop_AT5G49610-like"/>
    <property type="match status" value="1"/>
</dbReference>
<dbReference type="SUPFAM" id="SSF81383">
    <property type="entry name" value="F-box domain"/>
    <property type="match status" value="1"/>
</dbReference>
<dbReference type="SMART" id="SM00256">
    <property type="entry name" value="FBOX"/>
    <property type="match status" value="1"/>
</dbReference>
<accession>A0AAQ3SIH8</accession>
<dbReference type="InterPro" id="IPR001810">
    <property type="entry name" value="F-box_dom"/>
</dbReference>
<dbReference type="InterPro" id="IPR036047">
    <property type="entry name" value="F-box-like_dom_sf"/>
</dbReference>
<feature type="domain" description="F-box" evidence="1">
    <location>
        <begin position="20"/>
        <end position="61"/>
    </location>
</feature>
<dbReference type="Gene3D" id="1.20.1280.50">
    <property type="match status" value="1"/>
</dbReference>
<dbReference type="Proteomes" id="UP001341281">
    <property type="component" value="Chromosome 01"/>
</dbReference>
<gene>
    <name evidence="2" type="ORF">U9M48_005398</name>
</gene>
<dbReference type="Pfam" id="PF00646">
    <property type="entry name" value="F-box"/>
    <property type="match status" value="1"/>
</dbReference>
<dbReference type="PANTHER" id="PTHR32133:SF378">
    <property type="entry name" value="F-BOX DOMAIN CONTAINING PROTEIN, EXPRESSED"/>
    <property type="match status" value="1"/>
</dbReference>
<organism evidence="2 3">
    <name type="scientific">Paspalum notatum var. saurae</name>
    <dbReference type="NCBI Taxonomy" id="547442"/>
    <lineage>
        <taxon>Eukaryota</taxon>
        <taxon>Viridiplantae</taxon>
        <taxon>Streptophyta</taxon>
        <taxon>Embryophyta</taxon>
        <taxon>Tracheophyta</taxon>
        <taxon>Spermatophyta</taxon>
        <taxon>Magnoliopsida</taxon>
        <taxon>Liliopsida</taxon>
        <taxon>Poales</taxon>
        <taxon>Poaceae</taxon>
        <taxon>PACMAD clade</taxon>
        <taxon>Panicoideae</taxon>
        <taxon>Andropogonodae</taxon>
        <taxon>Paspaleae</taxon>
        <taxon>Paspalinae</taxon>
        <taxon>Paspalum</taxon>
    </lineage>
</organism>
<dbReference type="AlphaFoldDB" id="A0AAQ3SIH8"/>
<dbReference type="EMBL" id="CP144745">
    <property type="protein sequence ID" value="WVZ54631.1"/>
    <property type="molecule type" value="Genomic_DNA"/>
</dbReference>